<evidence type="ECO:0000313" key="2">
    <source>
        <dbReference type="EMBL" id="MDZ5008140.1"/>
    </source>
</evidence>
<accession>A0AAW9IJB2</accession>
<feature type="transmembrane region" description="Helical" evidence="1">
    <location>
        <begin position="20"/>
        <end position="41"/>
    </location>
</feature>
<evidence type="ECO:0000313" key="3">
    <source>
        <dbReference type="Proteomes" id="UP001292368"/>
    </source>
</evidence>
<keyword evidence="1" id="KW-0812">Transmembrane</keyword>
<gene>
    <name evidence="2" type="ORF">GNF77_04290</name>
</gene>
<evidence type="ECO:0000256" key="1">
    <source>
        <dbReference type="SAM" id="Phobius"/>
    </source>
</evidence>
<comment type="caution">
    <text evidence="2">The sequence shown here is derived from an EMBL/GenBank/DDBJ whole genome shotgun (WGS) entry which is preliminary data.</text>
</comment>
<feature type="transmembrane region" description="Helical" evidence="1">
    <location>
        <begin position="47"/>
        <end position="65"/>
    </location>
</feature>
<keyword evidence="1" id="KW-0472">Membrane</keyword>
<proteinExistence type="predicted"/>
<dbReference type="Proteomes" id="UP001292368">
    <property type="component" value="Unassembled WGS sequence"/>
</dbReference>
<dbReference type="RefSeq" id="WP_322381482.1">
    <property type="nucleotide sequence ID" value="NZ_JBCAOZ010000001.1"/>
</dbReference>
<sequence length="82" mass="9628">MEREKGLAKGKILSKKRIKVLFVLNIILSIIMAILLLKNIYDKNYSNITALLAPLIIITYNFYFLNLNIKERKRLGEKEFKN</sequence>
<dbReference type="AlphaFoldDB" id="A0AAW9IJB2"/>
<protein>
    <submittedName>
        <fullName evidence="2">Uncharacterized protein</fullName>
    </submittedName>
</protein>
<name>A0AAW9IJB2_CLOPF</name>
<dbReference type="EMBL" id="WNVM01000002">
    <property type="protein sequence ID" value="MDZ5008140.1"/>
    <property type="molecule type" value="Genomic_DNA"/>
</dbReference>
<keyword evidence="1" id="KW-1133">Transmembrane helix</keyword>
<reference evidence="2" key="1">
    <citation type="submission" date="2019-11" db="EMBL/GenBank/DDBJ databases">
        <title>Characterization of Clostridium perfringens isolates from swine manure treated agricultural soils.</title>
        <authorList>
            <person name="Wushke S.T."/>
        </authorList>
    </citation>
    <scope>NUCLEOTIDE SEQUENCE</scope>
    <source>
        <strain evidence="2">V2</strain>
    </source>
</reference>
<organism evidence="2 3">
    <name type="scientific">Clostridium perfringens</name>
    <dbReference type="NCBI Taxonomy" id="1502"/>
    <lineage>
        <taxon>Bacteria</taxon>
        <taxon>Bacillati</taxon>
        <taxon>Bacillota</taxon>
        <taxon>Clostridia</taxon>
        <taxon>Eubacteriales</taxon>
        <taxon>Clostridiaceae</taxon>
        <taxon>Clostridium</taxon>
    </lineage>
</organism>